<dbReference type="InterPro" id="IPR036397">
    <property type="entry name" value="RNaseH_sf"/>
</dbReference>
<feature type="domain" description="Exonuclease" evidence="5">
    <location>
        <begin position="2"/>
        <end position="185"/>
    </location>
</feature>
<evidence type="ECO:0000256" key="1">
    <source>
        <dbReference type="ARBA" id="ARBA00022722"/>
    </source>
</evidence>
<dbReference type="GeneID" id="98919423"/>
<dbReference type="InterPro" id="IPR047201">
    <property type="entry name" value="ERI-1_3'hExo-like"/>
</dbReference>
<dbReference type="CDD" id="cd06133">
    <property type="entry name" value="ERI-1_3'hExo_like"/>
    <property type="match status" value="1"/>
</dbReference>
<keyword evidence="2" id="KW-0378">Hydrolase</keyword>
<evidence type="ECO:0000313" key="6">
    <source>
        <dbReference type="EMBL" id="EFF69155.1"/>
    </source>
</evidence>
<evidence type="ECO:0000256" key="2">
    <source>
        <dbReference type="ARBA" id="ARBA00022801"/>
    </source>
</evidence>
<dbReference type="EMBL" id="ABWN01000020">
    <property type="protein sequence ID" value="EFF69155.1"/>
    <property type="molecule type" value="Genomic_DNA"/>
</dbReference>
<protein>
    <submittedName>
        <fullName evidence="6">Exonuclease</fullName>
    </submittedName>
</protein>
<name>D4RXS3_9FIRM</name>
<dbReference type="GO" id="GO:0000175">
    <property type="term" value="F:3'-5'-RNA exonuclease activity"/>
    <property type="evidence" value="ECO:0007669"/>
    <property type="project" value="InterPro"/>
</dbReference>
<keyword evidence="1" id="KW-0540">Nuclease</keyword>
<dbReference type="SUPFAM" id="SSF53098">
    <property type="entry name" value="Ribonuclease H-like"/>
    <property type="match status" value="1"/>
</dbReference>
<evidence type="ECO:0000256" key="3">
    <source>
        <dbReference type="ARBA" id="ARBA00022839"/>
    </source>
</evidence>
<dbReference type="AlphaFoldDB" id="D4RXS3"/>
<dbReference type="InterPro" id="IPR051274">
    <property type="entry name" value="3-5_Exoribonuclease"/>
</dbReference>
<keyword evidence="7" id="KW-1185">Reference proteome</keyword>
<dbReference type="GO" id="GO:0003676">
    <property type="term" value="F:nucleic acid binding"/>
    <property type="evidence" value="ECO:0007669"/>
    <property type="project" value="InterPro"/>
</dbReference>
<dbReference type="InterPro" id="IPR013520">
    <property type="entry name" value="Ribonucl_H"/>
</dbReference>
<keyword evidence="3 6" id="KW-0269">Exonuclease</keyword>
<sequence length="327" mass="38612">MNYIVFDLEWNQCPDGKEKEIKDMPFEIIEIGAVKLDSQRRVIDTFAKNIAPGVYQTLHPVMQDLIGTTMGELVEKGVPFPQAVKEFMEWCGDDYIFCTWGCMDLTELQRNCDYYKINLNLPMPLIYYDLQKSYSICYDDGKKRSSLETVTADKNIVQNEAFHSAFADAEYTAKIFGLMDMDKIYEYTSVDTYKIPSSRSEEFTLVYPTYSKFISKGYRDREKIMLDGVIRTTKCFLCNREIKQRIKWFSNNQHVYYCVAYCENHGLFKGKIRFKKTEDDLYYAIKILKRTDENGVAEIIQKQDHKRERRRAKRSREKQRQRQGAQK</sequence>
<comment type="caution">
    <text evidence="6">The sequence shown here is derived from an EMBL/GenBank/DDBJ whole genome shotgun (WGS) entry which is preliminary data.</text>
</comment>
<dbReference type="SMART" id="SM00479">
    <property type="entry name" value="EXOIII"/>
    <property type="match status" value="1"/>
</dbReference>
<evidence type="ECO:0000259" key="5">
    <source>
        <dbReference type="SMART" id="SM00479"/>
    </source>
</evidence>
<dbReference type="PANTHER" id="PTHR23044">
    <property type="entry name" value="3'-5' EXONUCLEASE ERI1-RELATED"/>
    <property type="match status" value="1"/>
</dbReference>
<dbReference type="PANTHER" id="PTHR23044:SF61">
    <property type="entry name" value="3'-5' EXORIBONUCLEASE 1-RELATED"/>
    <property type="match status" value="1"/>
</dbReference>
<gene>
    <name evidence="6" type="ORF">BUTYVIB_00625</name>
</gene>
<feature type="compositionally biased region" description="Basic residues" evidence="4">
    <location>
        <begin position="307"/>
        <end position="321"/>
    </location>
</feature>
<evidence type="ECO:0000256" key="4">
    <source>
        <dbReference type="SAM" id="MobiDB-lite"/>
    </source>
</evidence>
<dbReference type="Gene3D" id="3.30.420.10">
    <property type="entry name" value="Ribonuclease H-like superfamily/Ribonuclease H"/>
    <property type="match status" value="1"/>
</dbReference>
<accession>D4RXS3</accession>
<reference evidence="6 7" key="1">
    <citation type="submission" date="2010-02" db="EMBL/GenBank/DDBJ databases">
        <authorList>
            <person name="Weinstock G."/>
            <person name="Sodergren E."/>
            <person name="Clifton S."/>
            <person name="Fulton L."/>
            <person name="Fulton B."/>
            <person name="Courtney L."/>
            <person name="Fronick C."/>
            <person name="Harrison M."/>
            <person name="Strong C."/>
            <person name="Farmer C."/>
            <person name="Delahaunty K."/>
            <person name="Markovic C."/>
            <person name="Hall O."/>
            <person name="Minx P."/>
            <person name="Tomlinson C."/>
            <person name="Mitreva M."/>
            <person name="Nelson J."/>
            <person name="Hou S."/>
            <person name="Wollam A."/>
            <person name="Pepin K.H."/>
            <person name="Johnson M."/>
            <person name="Bhonagiri V."/>
            <person name="Zhang X."/>
            <person name="Suruliraj S."/>
            <person name="Warren W."/>
            <person name="Chinwalla A."/>
            <person name="Mardis E.R."/>
            <person name="Wilson R.K."/>
        </authorList>
    </citation>
    <scope>NUCLEOTIDE SEQUENCE [LARGE SCALE GENOMIC DNA]</scope>
    <source>
        <strain evidence="6 7">DSM 2876</strain>
    </source>
</reference>
<evidence type="ECO:0000313" key="7">
    <source>
        <dbReference type="Proteomes" id="UP000006238"/>
    </source>
</evidence>
<dbReference type="eggNOG" id="COG5018">
    <property type="taxonomic scope" value="Bacteria"/>
</dbReference>
<dbReference type="Pfam" id="PF00929">
    <property type="entry name" value="RNase_T"/>
    <property type="match status" value="1"/>
</dbReference>
<dbReference type="HOGENOM" id="CLU_037266_3_0_9"/>
<proteinExistence type="predicted"/>
<dbReference type="InterPro" id="IPR012337">
    <property type="entry name" value="RNaseH-like_sf"/>
</dbReference>
<dbReference type="RefSeq" id="WP_005601605.1">
    <property type="nucleotide sequence ID" value="NZ_GG663520.1"/>
</dbReference>
<feature type="region of interest" description="Disordered" evidence="4">
    <location>
        <begin position="301"/>
        <end position="327"/>
    </location>
</feature>
<organism evidence="6 7">
    <name type="scientific">Eshraghiella crossota DSM 2876</name>
    <dbReference type="NCBI Taxonomy" id="511680"/>
    <lineage>
        <taxon>Bacteria</taxon>
        <taxon>Bacillati</taxon>
        <taxon>Bacillota</taxon>
        <taxon>Clostridia</taxon>
        <taxon>Lachnospirales</taxon>
        <taxon>Lachnospiraceae</taxon>
        <taxon>Eshraghiella</taxon>
    </lineage>
</organism>
<dbReference type="Proteomes" id="UP000006238">
    <property type="component" value="Unassembled WGS sequence"/>
</dbReference>